<comment type="subcellular location">
    <subcellularLocation>
        <location evidence="1">Membrane</location>
        <topology evidence="1">Multi-pass membrane protein</topology>
    </subcellularLocation>
</comment>
<dbReference type="InterPro" id="IPR022764">
    <property type="entry name" value="Peptidase_S54_rhomboid_dom"/>
</dbReference>
<keyword evidence="9" id="KW-0645">Protease</keyword>
<dbReference type="AlphaFoldDB" id="A0A7W6DI33"/>
<evidence type="ECO:0000256" key="4">
    <source>
        <dbReference type="ARBA" id="ARBA00022801"/>
    </source>
</evidence>
<reference evidence="9 10" key="1">
    <citation type="submission" date="2020-08" db="EMBL/GenBank/DDBJ databases">
        <title>Genomic Encyclopedia of Type Strains, Phase IV (KMG-IV): sequencing the most valuable type-strain genomes for metagenomic binning, comparative biology and taxonomic classification.</title>
        <authorList>
            <person name="Goeker M."/>
        </authorList>
    </citation>
    <scope>NUCLEOTIDE SEQUENCE [LARGE SCALE GENOMIC DNA]</scope>
    <source>
        <strain evidence="9 10">DSM 29348</strain>
    </source>
</reference>
<keyword evidence="5 7" id="KW-1133">Transmembrane helix</keyword>
<feature type="transmembrane region" description="Helical" evidence="7">
    <location>
        <begin position="58"/>
        <end position="86"/>
    </location>
</feature>
<evidence type="ECO:0000256" key="6">
    <source>
        <dbReference type="ARBA" id="ARBA00023136"/>
    </source>
</evidence>
<dbReference type="Pfam" id="PF01694">
    <property type="entry name" value="Rhomboid"/>
    <property type="match status" value="1"/>
</dbReference>
<evidence type="ECO:0000256" key="3">
    <source>
        <dbReference type="ARBA" id="ARBA00022692"/>
    </source>
</evidence>
<dbReference type="PANTHER" id="PTHR43731:SF14">
    <property type="entry name" value="PRESENILIN-ASSOCIATED RHOMBOID-LIKE PROTEIN, MITOCHONDRIAL"/>
    <property type="match status" value="1"/>
</dbReference>
<proteinExistence type="inferred from homology"/>
<evidence type="ECO:0000256" key="2">
    <source>
        <dbReference type="ARBA" id="ARBA00009045"/>
    </source>
</evidence>
<keyword evidence="10" id="KW-1185">Reference proteome</keyword>
<dbReference type="GO" id="GO:0006508">
    <property type="term" value="P:proteolysis"/>
    <property type="evidence" value="ECO:0007669"/>
    <property type="project" value="UniProtKB-KW"/>
</dbReference>
<protein>
    <submittedName>
        <fullName evidence="9">Membrane associated rhomboid family serine protease</fullName>
    </submittedName>
</protein>
<dbReference type="Gene3D" id="1.20.1540.10">
    <property type="entry name" value="Rhomboid-like"/>
    <property type="match status" value="1"/>
</dbReference>
<comment type="caution">
    <text evidence="9">The sequence shown here is derived from an EMBL/GenBank/DDBJ whole genome shotgun (WGS) entry which is preliminary data.</text>
</comment>
<evidence type="ECO:0000256" key="7">
    <source>
        <dbReference type="SAM" id="Phobius"/>
    </source>
</evidence>
<dbReference type="Proteomes" id="UP000552757">
    <property type="component" value="Unassembled WGS sequence"/>
</dbReference>
<comment type="similarity">
    <text evidence="2">Belongs to the peptidase S54 family.</text>
</comment>
<name>A0A7W6DI33_9SPHN</name>
<accession>A0A7W6DI33</accession>
<evidence type="ECO:0000256" key="1">
    <source>
        <dbReference type="ARBA" id="ARBA00004141"/>
    </source>
</evidence>
<dbReference type="EMBL" id="JACIEB010000001">
    <property type="protein sequence ID" value="MBB3980982.1"/>
    <property type="molecule type" value="Genomic_DNA"/>
</dbReference>
<evidence type="ECO:0000313" key="9">
    <source>
        <dbReference type="EMBL" id="MBB3980982.1"/>
    </source>
</evidence>
<dbReference type="GO" id="GO:0016020">
    <property type="term" value="C:membrane"/>
    <property type="evidence" value="ECO:0007669"/>
    <property type="project" value="UniProtKB-SubCell"/>
</dbReference>
<evidence type="ECO:0000256" key="5">
    <source>
        <dbReference type="ARBA" id="ARBA00022989"/>
    </source>
</evidence>
<dbReference type="PANTHER" id="PTHR43731">
    <property type="entry name" value="RHOMBOID PROTEASE"/>
    <property type="match status" value="1"/>
</dbReference>
<keyword evidence="3 7" id="KW-0812">Transmembrane</keyword>
<feature type="domain" description="Peptidase S54 rhomboid" evidence="8">
    <location>
        <begin position="63"/>
        <end position="209"/>
    </location>
</feature>
<sequence length="220" mass="23524">MVTPRSLAGRMIVWIAAANLLIFLILLLSDQVEAAALIAGIIPARFGDPSLFDGVNAVPVWLTPLSATLIHAGWAHIGFNMFMLLFCGLQVEHVFNRWLTLLLYVMGAFAAAFAQWAADPGSTASYVGASGAISALIANYALLYSRQEMRRVGPFSANIVRMLWLAAAWIGVQMLLALAVSTQPGGIGSIGVAAHIGGFLAGLLLTRPLLHWRFRARPGA</sequence>
<feature type="transmembrane region" description="Helical" evidence="7">
    <location>
        <begin position="124"/>
        <end position="142"/>
    </location>
</feature>
<feature type="transmembrane region" description="Helical" evidence="7">
    <location>
        <begin position="162"/>
        <end position="180"/>
    </location>
</feature>
<evidence type="ECO:0000313" key="10">
    <source>
        <dbReference type="Proteomes" id="UP000552757"/>
    </source>
</evidence>
<dbReference type="InterPro" id="IPR035952">
    <property type="entry name" value="Rhomboid-like_sf"/>
</dbReference>
<organism evidence="9 10">
    <name type="scientific">Sphingobium fontiphilum</name>
    <dbReference type="NCBI Taxonomy" id="944425"/>
    <lineage>
        <taxon>Bacteria</taxon>
        <taxon>Pseudomonadati</taxon>
        <taxon>Pseudomonadota</taxon>
        <taxon>Alphaproteobacteria</taxon>
        <taxon>Sphingomonadales</taxon>
        <taxon>Sphingomonadaceae</taxon>
        <taxon>Sphingobium</taxon>
    </lineage>
</organism>
<feature type="transmembrane region" description="Helical" evidence="7">
    <location>
        <begin position="98"/>
        <end position="118"/>
    </location>
</feature>
<keyword evidence="6 7" id="KW-0472">Membrane</keyword>
<evidence type="ECO:0000259" key="8">
    <source>
        <dbReference type="Pfam" id="PF01694"/>
    </source>
</evidence>
<dbReference type="InterPro" id="IPR050925">
    <property type="entry name" value="Rhomboid_protease_S54"/>
</dbReference>
<dbReference type="SUPFAM" id="SSF144091">
    <property type="entry name" value="Rhomboid-like"/>
    <property type="match status" value="1"/>
</dbReference>
<feature type="transmembrane region" description="Helical" evidence="7">
    <location>
        <begin position="186"/>
        <end position="205"/>
    </location>
</feature>
<gene>
    <name evidence="9" type="ORF">GGR44_000613</name>
</gene>
<keyword evidence="4" id="KW-0378">Hydrolase</keyword>
<dbReference type="GO" id="GO:0004252">
    <property type="term" value="F:serine-type endopeptidase activity"/>
    <property type="evidence" value="ECO:0007669"/>
    <property type="project" value="InterPro"/>
</dbReference>